<proteinExistence type="predicted"/>
<comment type="caution">
    <text evidence="1">The sequence shown here is derived from an EMBL/GenBank/DDBJ whole genome shotgun (WGS) entry which is preliminary data.</text>
</comment>
<dbReference type="EMBL" id="JAABOA010001249">
    <property type="protein sequence ID" value="KAF9581954.1"/>
    <property type="molecule type" value="Genomic_DNA"/>
</dbReference>
<feature type="non-terminal residue" evidence="1">
    <location>
        <position position="1"/>
    </location>
</feature>
<protein>
    <submittedName>
        <fullName evidence="1">Uncharacterized protein</fullName>
    </submittedName>
</protein>
<organism evidence="1 2">
    <name type="scientific">Lunasporangiospora selenospora</name>
    <dbReference type="NCBI Taxonomy" id="979761"/>
    <lineage>
        <taxon>Eukaryota</taxon>
        <taxon>Fungi</taxon>
        <taxon>Fungi incertae sedis</taxon>
        <taxon>Mucoromycota</taxon>
        <taxon>Mortierellomycotina</taxon>
        <taxon>Mortierellomycetes</taxon>
        <taxon>Mortierellales</taxon>
        <taxon>Mortierellaceae</taxon>
        <taxon>Lunasporangiospora</taxon>
    </lineage>
</organism>
<evidence type="ECO:0000313" key="2">
    <source>
        <dbReference type="Proteomes" id="UP000780801"/>
    </source>
</evidence>
<accession>A0A9P6FUX2</accession>
<sequence>QCTSSLATFNAAIQPNQDYPEGGIRTARNLRRRLLRAFKSMMMSWKYAMRIDLDVRLKLATDLVALGRRAHVCAGEADNCIRHEAMKSNQRVATIDGDILFIPNIHVLRQDCMIKSAFWLYTIDSIALERLRVPDFRVWQAMAITSGNNFKGYGISKNQKILAELWSRLPSLLLMLCWQ</sequence>
<dbReference type="Proteomes" id="UP000780801">
    <property type="component" value="Unassembled WGS sequence"/>
</dbReference>
<name>A0A9P6FUX2_9FUNG</name>
<evidence type="ECO:0000313" key="1">
    <source>
        <dbReference type="EMBL" id="KAF9581954.1"/>
    </source>
</evidence>
<gene>
    <name evidence="1" type="ORF">BGW38_000842</name>
</gene>
<reference evidence="1" key="1">
    <citation type="journal article" date="2020" name="Fungal Divers.">
        <title>Resolving the Mortierellaceae phylogeny through synthesis of multi-gene phylogenetics and phylogenomics.</title>
        <authorList>
            <person name="Vandepol N."/>
            <person name="Liber J."/>
            <person name="Desiro A."/>
            <person name="Na H."/>
            <person name="Kennedy M."/>
            <person name="Barry K."/>
            <person name="Grigoriev I.V."/>
            <person name="Miller A.N."/>
            <person name="O'Donnell K."/>
            <person name="Stajich J.E."/>
            <person name="Bonito G."/>
        </authorList>
    </citation>
    <scope>NUCLEOTIDE SEQUENCE</scope>
    <source>
        <strain evidence="1">KOD1015</strain>
    </source>
</reference>
<dbReference type="AlphaFoldDB" id="A0A9P6FUX2"/>
<keyword evidence="2" id="KW-1185">Reference proteome</keyword>